<protein>
    <submittedName>
        <fullName evidence="1">Uncharacterized protein</fullName>
    </submittedName>
</protein>
<dbReference type="EMBL" id="JARQZJ010000036">
    <property type="protein sequence ID" value="KAK9876436.1"/>
    <property type="molecule type" value="Genomic_DNA"/>
</dbReference>
<name>A0AAW1U937_9CUCU</name>
<evidence type="ECO:0000313" key="2">
    <source>
        <dbReference type="Proteomes" id="UP001431783"/>
    </source>
</evidence>
<gene>
    <name evidence="1" type="ORF">WA026_012749</name>
</gene>
<reference evidence="1 2" key="1">
    <citation type="submission" date="2023-03" db="EMBL/GenBank/DDBJ databases">
        <title>Genome insight into feeding habits of ladybird beetles.</title>
        <authorList>
            <person name="Li H.-S."/>
            <person name="Huang Y.-H."/>
            <person name="Pang H."/>
        </authorList>
    </citation>
    <scope>NUCLEOTIDE SEQUENCE [LARGE SCALE GENOMIC DNA]</scope>
    <source>
        <strain evidence="1">SYSU_2023b</strain>
        <tissue evidence="1">Whole body</tissue>
    </source>
</reference>
<accession>A0AAW1U937</accession>
<comment type="caution">
    <text evidence="1">The sequence shown here is derived from an EMBL/GenBank/DDBJ whole genome shotgun (WGS) entry which is preliminary data.</text>
</comment>
<dbReference type="AlphaFoldDB" id="A0AAW1U937"/>
<sequence>MGVNSGCFGAARGMEGSDITVLNDRWTERGSLWRGDLPPDLEVDYDPPCHSGVGTYCSGPTTSYRCVRGLSSVVWFWADESQDCDGVSLGVDYYV</sequence>
<evidence type="ECO:0000313" key="1">
    <source>
        <dbReference type="EMBL" id="KAK9876436.1"/>
    </source>
</evidence>
<proteinExistence type="predicted"/>
<dbReference type="Proteomes" id="UP001431783">
    <property type="component" value="Unassembled WGS sequence"/>
</dbReference>
<organism evidence="1 2">
    <name type="scientific">Henosepilachna vigintioctopunctata</name>
    <dbReference type="NCBI Taxonomy" id="420089"/>
    <lineage>
        <taxon>Eukaryota</taxon>
        <taxon>Metazoa</taxon>
        <taxon>Ecdysozoa</taxon>
        <taxon>Arthropoda</taxon>
        <taxon>Hexapoda</taxon>
        <taxon>Insecta</taxon>
        <taxon>Pterygota</taxon>
        <taxon>Neoptera</taxon>
        <taxon>Endopterygota</taxon>
        <taxon>Coleoptera</taxon>
        <taxon>Polyphaga</taxon>
        <taxon>Cucujiformia</taxon>
        <taxon>Coccinelloidea</taxon>
        <taxon>Coccinellidae</taxon>
        <taxon>Epilachninae</taxon>
        <taxon>Epilachnini</taxon>
        <taxon>Henosepilachna</taxon>
    </lineage>
</organism>
<keyword evidence="2" id="KW-1185">Reference proteome</keyword>